<protein>
    <submittedName>
        <fullName evidence="1">Cytochrome P450 monooxygenase FCK2</fullName>
    </submittedName>
</protein>
<dbReference type="SUPFAM" id="SSF48264">
    <property type="entry name" value="Cytochrome P450"/>
    <property type="match status" value="1"/>
</dbReference>
<dbReference type="GO" id="GO:0004497">
    <property type="term" value="F:monooxygenase activity"/>
    <property type="evidence" value="ECO:0007669"/>
    <property type="project" value="UniProtKB-KW"/>
</dbReference>
<dbReference type="OrthoDB" id="3945418at2759"/>
<comment type="caution">
    <text evidence="1">The sequence shown here is derived from an EMBL/GenBank/DDBJ whole genome shotgun (WGS) entry which is preliminary data.</text>
</comment>
<gene>
    <name evidence="1" type="primary">FCK2_0</name>
    <name evidence="1" type="ORF">LSUE1_G009947</name>
</gene>
<dbReference type="EMBL" id="QGMK01002242">
    <property type="protein sequence ID" value="TVY59684.1"/>
    <property type="molecule type" value="Genomic_DNA"/>
</dbReference>
<keyword evidence="1" id="KW-0503">Monooxygenase</keyword>
<accession>A0A8T9BT86</accession>
<proteinExistence type="predicted"/>
<dbReference type="GO" id="GO:0005506">
    <property type="term" value="F:iron ion binding"/>
    <property type="evidence" value="ECO:0007669"/>
    <property type="project" value="InterPro"/>
</dbReference>
<dbReference type="GO" id="GO:0020037">
    <property type="term" value="F:heme binding"/>
    <property type="evidence" value="ECO:0007669"/>
    <property type="project" value="InterPro"/>
</dbReference>
<dbReference type="InterPro" id="IPR036396">
    <property type="entry name" value="Cyt_P450_sf"/>
</dbReference>
<dbReference type="Gene3D" id="1.10.630.10">
    <property type="entry name" value="Cytochrome P450"/>
    <property type="match status" value="1"/>
</dbReference>
<organism evidence="1 2">
    <name type="scientific">Lachnellula suecica</name>
    <dbReference type="NCBI Taxonomy" id="602035"/>
    <lineage>
        <taxon>Eukaryota</taxon>
        <taxon>Fungi</taxon>
        <taxon>Dikarya</taxon>
        <taxon>Ascomycota</taxon>
        <taxon>Pezizomycotina</taxon>
        <taxon>Leotiomycetes</taxon>
        <taxon>Helotiales</taxon>
        <taxon>Lachnaceae</taxon>
        <taxon>Lachnellula</taxon>
    </lineage>
</organism>
<sequence>MGSYQPKIELFWVVAAIIGVAVLSQLRTTYYHNGLNRYPGPMLAKFTRLWHWLDVKGNRHQQNLIELHRKYGDVVRIGPNSLSISSPEFVPRLYGVSQGYLKLGRVLRKQ</sequence>
<dbReference type="AlphaFoldDB" id="A0A8T9BT86"/>
<dbReference type="Proteomes" id="UP000469558">
    <property type="component" value="Unassembled WGS sequence"/>
</dbReference>
<reference evidence="1 2" key="1">
    <citation type="submission" date="2018-05" db="EMBL/GenBank/DDBJ databases">
        <title>Genome sequencing and assembly of the regulated plant pathogen Lachnellula willkommii and related sister species for the development of diagnostic species identification markers.</title>
        <authorList>
            <person name="Giroux E."/>
            <person name="Bilodeau G."/>
        </authorList>
    </citation>
    <scope>NUCLEOTIDE SEQUENCE [LARGE SCALE GENOMIC DNA]</scope>
    <source>
        <strain evidence="1 2">CBS 268.59</strain>
    </source>
</reference>
<dbReference type="GO" id="GO:0016705">
    <property type="term" value="F:oxidoreductase activity, acting on paired donors, with incorporation or reduction of molecular oxygen"/>
    <property type="evidence" value="ECO:0007669"/>
    <property type="project" value="InterPro"/>
</dbReference>
<evidence type="ECO:0000313" key="2">
    <source>
        <dbReference type="Proteomes" id="UP000469558"/>
    </source>
</evidence>
<keyword evidence="1" id="KW-0560">Oxidoreductase</keyword>
<evidence type="ECO:0000313" key="1">
    <source>
        <dbReference type="EMBL" id="TVY59684.1"/>
    </source>
</evidence>
<keyword evidence="2" id="KW-1185">Reference proteome</keyword>
<name>A0A8T9BT86_9HELO</name>